<reference evidence="2 3" key="1">
    <citation type="submission" date="2016-02" db="EMBL/GenBank/DDBJ databases">
        <authorList>
            <person name="Wen L."/>
            <person name="He K."/>
            <person name="Yang H."/>
        </authorList>
    </citation>
    <scope>NUCLEOTIDE SEQUENCE [LARGE SCALE GENOMIC DNA]</scope>
    <source>
        <strain evidence="2 3">CV58</strain>
    </source>
</reference>
<accession>A0A139SLC2</accession>
<gene>
    <name evidence="2" type="ORF">AXE65_06380</name>
</gene>
<proteinExistence type="predicted"/>
<keyword evidence="1" id="KW-0472">Membrane</keyword>
<evidence type="ECO:0000256" key="1">
    <source>
        <dbReference type="SAM" id="Phobius"/>
    </source>
</evidence>
<keyword evidence="1" id="KW-1133">Transmembrane helix</keyword>
<keyword evidence="3" id="KW-1185">Reference proteome</keyword>
<comment type="caution">
    <text evidence="2">The sequence shown here is derived from an EMBL/GenBank/DDBJ whole genome shotgun (WGS) entry which is preliminary data.</text>
</comment>
<sequence>MQFLGYVPKSERGVTLLEALLATAIAALMLGTLMQLLSDSQTELRAKNIADQIQNFQRVAAHYYQANRSQIMQAMENDSNGEAGEYCRVNLDKNGKGGTPAFDLKKNTCMIDASLLQARRLLPERGTHKTAHGEKLVAIFKRRYDDDKDILTQDVEMLVLTVLDKKGGGYTRNKARFAESSSIANYMGATGGVLPDQDRGKCIVDKSKGLFEVCGNGWKLDLQDFLDNSQLSSFRAML</sequence>
<evidence type="ECO:0000313" key="3">
    <source>
        <dbReference type="Proteomes" id="UP000072660"/>
    </source>
</evidence>
<name>A0A139SLC2_9GAMM</name>
<dbReference type="EMBL" id="LSZO01000200">
    <property type="protein sequence ID" value="KXU35358.1"/>
    <property type="molecule type" value="Genomic_DNA"/>
</dbReference>
<dbReference type="InterPro" id="IPR012902">
    <property type="entry name" value="N_methyl_site"/>
</dbReference>
<dbReference type="AlphaFoldDB" id="A0A139SLC2"/>
<dbReference type="RefSeq" id="WP_068392466.1">
    <property type="nucleotide sequence ID" value="NZ_LSZO01000200.1"/>
</dbReference>
<protein>
    <recommendedName>
        <fullName evidence="4">Prepilin-type N-terminal cleavage/methylation domain-containing protein</fullName>
    </recommendedName>
</protein>
<organism evidence="2 3">
    <name type="scientific">Ventosimonas gracilis</name>
    <dbReference type="NCBI Taxonomy" id="1680762"/>
    <lineage>
        <taxon>Bacteria</taxon>
        <taxon>Pseudomonadati</taxon>
        <taxon>Pseudomonadota</taxon>
        <taxon>Gammaproteobacteria</taxon>
        <taxon>Pseudomonadales</taxon>
        <taxon>Ventosimonadaceae</taxon>
        <taxon>Ventosimonas</taxon>
    </lineage>
</organism>
<dbReference type="Proteomes" id="UP000072660">
    <property type="component" value="Unassembled WGS sequence"/>
</dbReference>
<evidence type="ECO:0008006" key="4">
    <source>
        <dbReference type="Google" id="ProtNLM"/>
    </source>
</evidence>
<dbReference type="OrthoDB" id="9255705at2"/>
<keyword evidence="1" id="KW-0812">Transmembrane</keyword>
<feature type="transmembrane region" description="Helical" evidence="1">
    <location>
        <begin position="20"/>
        <end position="37"/>
    </location>
</feature>
<evidence type="ECO:0000313" key="2">
    <source>
        <dbReference type="EMBL" id="KXU35358.1"/>
    </source>
</evidence>
<dbReference type="PROSITE" id="PS00409">
    <property type="entry name" value="PROKAR_NTER_METHYL"/>
    <property type="match status" value="1"/>
</dbReference>